<sequence length="296" mass="33983">MAKKKPIYFWLRLDNNFYKNLAIKKVRKLAGGDTMVVIYQKLMLSSLETNGVIYYEGLYGKLEEELALMIDEDVDQVAMTLAYFTKSGLIQIEDGQNVKMAQVPALISQETNWARYKRESRKQEKLDNVQPESNNRPTEKELEKELEIKIDKDTPKPPEGELKKSRKSSGITKQEEKDFEALWKLYPCKEGKTPAKRAYVKAVRDGVTNKTIQDGIVAYAKKVSAENTEKKYMKNGDTFFRNRVWEDDLTPSIPTNGNGKPVKQEPPMAKNEVTEPVNQQDVQDTLALMKNFKTKD</sequence>
<proteinExistence type="predicted"/>
<dbReference type="Pfam" id="PF09681">
    <property type="entry name" value="Phage_rep_org_N"/>
    <property type="match status" value="1"/>
</dbReference>
<comment type="caution">
    <text evidence="3">The sequence shown here is derived from an EMBL/GenBank/DDBJ whole genome shotgun (WGS) entry which is preliminary data.</text>
</comment>
<accession>A0ABS5QPK6</accession>
<reference evidence="3 4" key="1">
    <citation type="submission" date="2020-02" db="EMBL/GenBank/DDBJ databases">
        <title>Fructobacillus sp. isolated from paper mulberry of Taiwan.</title>
        <authorList>
            <person name="Lin S.-T."/>
        </authorList>
    </citation>
    <scope>NUCLEOTIDE SEQUENCE [LARGE SCALE GENOMIC DNA]</scope>
    <source>
        <strain evidence="3 4">M1-10</strain>
    </source>
</reference>
<organism evidence="3 4">
    <name type="scientific">Fructobacillus papyriferae</name>
    <dbReference type="NCBI Taxonomy" id="2713171"/>
    <lineage>
        <taxon>Bacteria</taxon>
        <taxon>Bacillati</taxon>
        <taxon>Bacillota</taxon>
        <taxon>Bacilli</taxon>
        <taxon>Lactobacillales</taxon>
        <taxon>Lactobacillaceae</taxon>
        <taxon>Fructobacillus</taxon>
    </lineage>
</organism>
<keyword evidence="4" id="KW-1185">Reference proteome</keyword>
<dbReference type="RefSeq" id="WP_213819605.1">
    <property type="nucleotide sequence ID" value="NZ_JAAMFI010000001.1"/>
</dbReference>
<protein>
    <submittedName>
        <fullName evidence="3">Prephenate dehydrogenase</fullName>
    </submittedName>
</protein>
<name>A0ABS5QPK6_9LACO</name>
<gene>
    <name evidence="3" type="ORF">G6R27_03065</name>
</gene>
<feature type="region of interest" description="Disordered" evidence="1">
    <location>
        <begin position="250"/>
        <end position="282"/>
    </location>
</feature>
<evidence type="ECO:0000259" key="2">
    <source>
        <dbReference type="Pfam" id="PF09681"/>
    </source>
</evidence>
<dbReference type="Proteomes" id="UP001519418">
    <property type="component" value="Unassembled WGS sequence"/>
</dbReference>
<evidence type="ECO:0000256" key="1">
    <source>
        <dbReference type="SAM" id="MobiDB-lite"/>
    </source>
</evidence>
<dbReference type="NCBIfam" id="TIGR01714">
    <property type="entry name" value="phage_rep_org_N"/>
    <property type="match status" value="1"/>
</dbReference>
<feature type="domain" description="Phage replisome organiser N-terminal" evidence="2">
    <location>
        <begin position="10"/>
        <end position="125"/>
    </location>
</feature>
<dbReference type="InterPro" id="IPR010056">
    <property type="entry name" value="Phage_rep_org__N"/>
</dbReference>
<evidence type="ECO:0000313" key="4">
    <source>
        <dbReference type="Proteomes" id="UP001519418"/>
    </source>
</evidence>
<evidence type="ECO:0000313" key="3">
    <source>
        <dbReference type="EMBL" id="MBS9335021.1"/>
    </source>
</evidence>
<feature type="region of interest" description="Disordered" evidence="1">
    <location>
        <begin position="118"/>
        <end position="173"/>
    </location>
</feature>
<feature type="compositionally biased region" description="Basic and acidic residues" evidence="1">
    <location>
        <begin position="137"/>
        <end position="163"/>
    </location>
</feature>
<dbReference type="EMBL" id="JAAMFI010000001">
    <property type="protein sequence ID" value="MBS9335021.1"/>
    <property type="molecule type" value="Genomic_DNA"/>
</dbReference>